<dbReference type="CDD" id="cd09607">
    <property type="entry name" value="M3B_PepF"/>
    <property type="match status" value="1"/>
</dbReference>
<keyword evidence="2 6" id="KW-0479">Metal-binding</keyword>
<dbReference type="Gene3D" id="1.10.1370.20">
    <property type="entry name" value="Oligoendopeptidase f, C-terminal domain"/>
    <property type="match status" value="1"/>
</dbReference>
<keyword evidence="3 6" id="KW-0378">Hydrolase</keyword>
<dbReference type="Pfam" id="PF01432">
    <property type="entry name" value="Peptidase_M3"/>
    <property type="match status" value="1"/>
</dbReference>
<dbReference type="Pfam" id="PF08439">
    <property type="entry name" value="Peptidase_M3_N"/>
    <property type="match status" value="1"/>
</dbReference>
<evidence type="ECO:0000256" key="4">
    <source>
        <dbReference type="ARBA" id="ARBA00022833"/>
    </source>
</evidence>
<comment type="cofactor">
    <cofactor evidence="6">
        <name>Zn(2+)</name>
        <dbReference type="ChEBI" id="CHEBI:29105"/>
    </cofactor>
    <text evidence="6">Binds 1 zinc ion.</text>
</comment>
<evidence type="ECO:0000256" key="2">
    <source>
        <dbReference type="ARBA" id="ARBA00022723"/>
    </source>
</evidence>
<dbReference type="NCBIfam" id="TIGR02290">
    <property type="entry name" value="M3_fam_3"/>
    <property type="match status" value="1"/>
</dbReference>
<evidence type="ECO:0000259" key="8">
    <source>
        <dbReference type="Pfam" id="PF08439"/>
    </source>
</evidence>
<evidence type="ECO:0000256" key="6">
    <source>
        <dbReference type="RuleBase" id="RU003435"/>
    </source>
</evidence>
<accession>A0ABZ2C5W1</accession>
<evidence type="ECO:0000256" key="3">
    <source>
        <dbReference type="ARBA" id="ARBA00022801"/>
    </source>
</evidence>
<dbReference type="EC" id="3.4.-.-" evidence="9"/>
<proteinExistence type="inferred from homology"/>
<keyword evidence="4 6" id="KW-0862">Zinc</keyword>
<keyword evidence="1 6" id="KW-0645">Protease</keyword>
<dbReference type="InterPro" id="IPR001567">
    <property type="entry name" value="Pept_M3A_M3B_dom"/>
</dbReference>
<keyword evidence="5 6" id="KW-0482">Metalloprotease</keyword>
<comment type="similarity">
    <text evidence="6">Belongs to the peptidase M3 family.</text>
</comment>
<gene>
    <name evidence="9" type="ORF">R4Z09_15875</name>
</gene>
<evidence type="ECO:0000313" key="9">
    <source>
        <dbReference type="EMBL" id="WVX78797.1"/>
    </source>
</evidence>
<keyword evidence="10" id="KW-1185">Reference proteome</keyword>
<dbReference type="PANTHER" id="PTHR34217:SF1">
    <property type="entry name" value="CARBOXYPEPTIDASE 1"/>
    <property type="match status" value="1"/>
</dbReference>
<feature type="domain" description="Peptidase M3A/M3B catalytic" evidence="7">
    <location>
        <begin position="201"/>
        <end position="584"/>
    </location>
</feature>
<dbReference type="InterPro" id="IPR013647">
    <property type="entry name" value="OligopepF_N_dom"/>
</dbReference>
<dbReference type="GO" id="GO:0016787">
    <property type="term" value="F:hydrolase activity"/>
    <property type="evidence" value="ECO:0007669"/>
    <property type="project" value="UniProtKB-KW"/>
</dbReference>
<dbReference type="InterPro" id="IPR034006">
    <property type="entry name" value="M3B_PepF_2"/>
</dbReference>
<evidence type="ECO:0000256" key="5">
    <source>
        <dbReference type="ARBA" id="ARBA00023049"/>
    </source>
</evidence>
<feature type="domain" description="Oligopeptidase F N-terminal" evidence="8">
    <location>
        <begin position="113"/>
        <end position="179"/>
    </location>
</feature>
<organism evidence="9 10">
    <name type="scientific">Niallia oryzisoli</name>
    <dbReference type="NCBI Taxonomy" id="1737571"/>
    <lineage>
        <taxon>Bacteria</taxon>
        <taxon>Bacillati</taxon>
        <taxon>Bacillota</taxon>
        <taxon>Bacilli</taxon>
        <taxon>Bacillales</taxon>
        <taxon>Bacillaceae</taxon>
        <taxon>Niallia</taxon>
    </lineage>
</organism>
<evidence type="ECO:0000256" key="1">
    <source>
        <dbReference type="ARBA" id="ARBA00022670"/>
    </source>
</evidence>
<reference evidence="9 10" key="1">
    <citation type="submission" date="2023-10" db="EMBL/GenBank/DDBJ databases">
        <title>Niallia locisalis sp.nov. isolated from a salt pond sample.</title>
        <authorList>
            <person name="Li X.-J."/>
            <person name="Dong L."/>
        </authorList>
    </citation>
    <scope>NUCLEOTIDE SEQUENCE [LARGE SCALE GENOMIC DNA]</scope>
    <source>
        <strain evidence="9 10">DSM 29761</strain>
    </source>
</reference>
<dbReference type="PANTHER" id="PTHR34217">
    <property type="entry name" value="METAL-DEPENDENT CARBOXYPEPTIDASE"/>
    <property type="match status" value="1"/>
</dbReference>
<sequence>MKYIDTWDLDTIFPGGTKSPELQKKLHTIKTEIQDYQKQISEWNFAENKSVQPLKTLLKTQEKIEKGLGQAGSFVHMWQDAYTDDEYANVVMGQVMDLSSEVENLSTVFTKKIVAIPDEDWQILLKDSELSEVSFALNEIRDQGKRLLSEAEEKIITDLNNDGISGWSRLYDTAVSIMTIPFTDKEGNKKEYSVGQAMNRMYSDPDPEVRKQLFENWEAAWTKYAPIFADTINHLDGYRITLQKAHNRENFLDEPLEYNRMSKETLDAMWAAVSNHKQPFVDFLKQKAKILGMEKLGWQDVDAPVGFGDVEPPRFTYDDACDFVIEHFASFGPQLSSFAKHALENRWVEAEDRPKKRPGGYCEELPEFKESRIFMTFTGSPSDTSTLAHELGHAFHSYVMRDLPELNRNYAMNVAETASTFAETIISNATVANAKTKEEKITLLNTKMENAIAMFLNIHARFLFEKSFYEERTEGIVSEQRLNELMINAQKEAYCDSLASYHPHFWCSKLHFFIDDIPFYNFPYTFGFLFSLGIYAEFLKEPNGFEEKYIRLLRDTGSMKVEELAMKHLGVDLTKKDFWEEGIQLMQKDVEEFIQLTNEVKK</sequence>
<dbReference type="InterPro" id="IPR001333">
    <property type="entry name" value="Peptidase_M32_Taq"/>
</dbReference>
<dbReference type="EMBL" id="CP137640">
    <property type="protein sequence ID" value="WVX78797.1"/>
    <property type="molecule type" value="Genomic_DNA"/>
</dbReference>
<dbReference type="SUPFAM" id="SSF55486">
    <property type="entry name" value="Metalloproteases ('zincins'), catalytic domain"/>
    <property type="match status" value="1"/>
</dbReference>
<dbReference type="InterPro" id="IPR042088">
    <property type="entry name" value="OligoPept_F_C"/>
</dbReference>
<dbReference type="Proteomes" id="UP001357223">
    <property type="component" value="Chromosome"/>
</dbReference>
<protein>
    <submittedName>
        <fullName evidence="9">M3 family oligoendopeptidase</fullName>
        <ecNumber evidence="9">3.4.-.-</ecNumber>
    </submittedName>
</protein>
<evidence type="ECO:0000313" key="10">
    <source>
        <dbReference type="Proteomes" id="UP001357223"/>
    </source>
</evidence>
<dbReference type="Gene3D" id="1.20.140.70">
    <property type="entry name" value="Oligopeptidase f, N-terminal domain"/>
    <property type="match status" value="1"/>
</dbReference>
<name>A0ABZ2C5W1_9BACI</name>
<evidence type="ECO:0000259" key="7">
    <source>
        <dbReference type="Pfam" id="PF01432"/>
    </source>
</evidence>
<dbReference type="RefSeq" id="WP_338447732.1">
    <property type="nucleotide sequence ID" value="NZ_CP137640.1"/>
</dbReference>
<dbReference type="InterPro" id="IPR011977">
    <property type="entry name" value="Pept_M3B_clade3"/>
</dbReference>